<proteinExistence type="predicted"/>
<reference evidence="1 2" key="1">
    <citation type="submission" date="2017-11" db="EMBL/GenBank/DDBJ databases">
        <authorList>
            <person name="Han C.G."/>
        </authorList>
    </citation>
    <scope>NUCLEOTIDE SEQUENCE [LARGE SCALE GENOMIC DNA]</scope>
    <source>
        <strain evidence="1 2">A10</strain>
    </source>
</reference>
<accession>A0A2J5Q8Z2</accession>
<reference evidence="1 2" key="2">
    <citation type="submission" date="2018-01" db="EMBL/GenBank/DDBJ databases">
        <title>Genomic study of Klebsiella pneumoniae.</title>
        <authorList>
            <person name="Yang Y."/>
            <person name="Bicalho R."/>
        </authorList>
    </citation>
    <scope>NUCLEOTIDE SEQUENCE [LARGE SCALE GENOMIC DNA]</scope>
    <source>
        <strain evidence="1 2">A10</strain>
    </source>
</reference>
<dbReference type="EMBL" id="PIDR01000046">
    <property type="protein sequence ID" value="PLO74558.1"/>
    <property type="molecule type" value="Genomic_DNA"/>
</dbReference>
<evidence type="ECO:0008006" key="3">
    <source>
        <dbReference type="Google" id="ProtNLM"/>
    </source>
</evidence>
<protein>
    <recommendedName>
        <fullName evidence="3">YdaY</fullName>
    </recommendedName>
</protein>
<sequence>MLIVTPKIDLNGERWFSPYKKPEDSERQFSSEEESLFKLRLLVASSENPQYRSRNALVRRHIDKMDAGYKVGTKEFNLASVGDIDSVDDLLIDNVARFLLKGWEGVGQLVDGSEVALDYTPELGIAMLKQYPDLYWLILAEAASIAQGKEQQTQETVKKP</sequence>
<evidence type="ECO:0000313" key="1">
    <source>
        <dbReference type="EMBL" id="PLO74558.1"/>
    </source>
</evidence>
<evidence type="ECO:0000313" key="2">
    <source>
        <dbReference type="Proteomes" id="UP000234667"/>
    </source>
</evidence>
<comment type="caution">
    <text evidence="1">The sequence shown here is derived from an EMBL/GenBank/DDBJ whole genome shotgun (WGS) entry which is preliminary data.</text>
</comment>
<gene>
    <name evidence="1" type="ORF">CWN49_03125</name>
</gene>
<name>A0A2J5Q8Z2_9ENTR</name>
<dbReference type="Proteomes" id="UP000234667">
    <property type="component" value="Unassembled WGS sequence"/>
</dbReference>
<organism evidence="1 2">
    <name type="scientific">Klebsiella michiganensis</name>
    <dbReference type="NCBI Taxonomy" id="1134687"/>
    <lineage>
        <taxon>Bacteria</taxon>
        <taxon>Pseudomonadati</taxon>
        <taxon>Pseudomonadota</taxon>
        <taxon>Gammaproteobacteria</taxon>
        <taxon>Enterobacterales</taxon>
        <taxon>Enterobacteriaceae</taxon>
        <taxon>Klebsiella/Raoultella group</taxon>
        <taxon>Klebsiella</taxon>
    </lineage>
</organism>
<dbReference type="AlphaFoldDB" id="A0A2J5Q8Z2"/>